<gene>
    <name evidence="3" type="ORF">AArcS_2653</name>
</gene>
<dbReference type="EMBL" id="CP064786">
    <property type="protein sequence ID" value="QSG03849.1"/>
    <property type="molecule type" value="Genomic_DNA"/>
</dbReference>
<dbReference type="KEGG" id="hara:AArcS_2653"/>
<accession>A0A897MY64</accession>
<dbReference type="Pfam" id="PF09835">
    <property type="entry name" value="DUF2062"/>
    <property type="match status" value="1"/>
</dbReference>
<feature type="transmembrane region" description="Helical" evidence="1">
    <location>
        <begin position="66"/>
        <end position="94"/>
    </location>
</feature>
<name>A0A897MY64_9EURY</name>
<dbReference type="InterPro" id="IPR018639">
    <property type="entry name" value="DUF2062"/>
</dbReference>
<keyword evidence="1" id="KW-0812">Transmembrane</keyword>
<dbReference type="RefSeq" id="WP_238477890.1">
    <property type="nucleotide sequence ID" value="NZ_CP064786.1"/>
</dbReference>
<keyword evidence="4" id="KW-1185">Reference proteome</keyword>
<sequence length="161" mass="17327">MVGERLSVLADRLREELDRALLEDNSPQEIAASFSIGVFITSMPTLGTGLLLFVILAYISDRISKIALLASVVVLNPVVKWGVYAASFWLGIQLLGVPPGGVPSTVSFSAGSDIVVRLLVGNLIIGVVFTAIAYPVSLRLVRECHRRNIEPTELPAEILSD</sequence>
<proteinExistence type="predicted"/>
<keyword evidence="1" id="KW-0472">Membrane</keyword>
<feature type="transmembrane region" description="Helical" evidence="1">
    <location>
        <begin position="114"/>
        <end position="137"/>
    </location>
</feature>
<keyword evidence="1" id="KW-1133">Transmembrane helix</keyword>
<evidence type="ECO:0000313" key="3">
    <source>
        <dbReference type="EMBL" id="QSG03849.1"/>
    </source>
</evidence>
<evidence type="ECO:0000259" key="2">
    <source>
        <dbReference type="Pfam" id="PF09835"/>
    </source>
</evidence>
<evidence type="ECO:0000256" key="1">
    <source>
        <dbReference type="SAM" id="Phobius"/>
    </source>
</evidence>
<dbReference type="PANTHER" id="PTHR40547:SF1">
    <property type="entry name" value="SLL0298 PROTEIN"/>
    <property type="match status" value="1"/>
</dbReference>
<evidence type="ECO:0000313" key="4">
    <source>
        <dbReference type="Proteomes" id="UP000663586"/>
    </source>
</evidence>
<dbReference type="AlphaFoldDB" id="A0A897MY64"/>
<organism evidence="3 4">
    <name type="scientific">Natranaeroarchaeum sulfidigenes</name>
    <dbReference type="NCBI Taxonomy" id="2784880"/>
    <lineage>
        <taxon>Archaea</taxon>
        <taxon>Methanobacteriati</taxon>
        <taxon>Methanobacteriota</taxon>
        <taxon>Stenosarchaea group</taxon>
        <taxon>Halobacteria</taxon>
        <taxon>Halobacteriales</taxon>
        <taxon>Natronoarchaeaceae</taxon>
        <taxon>Natranaeroarchaeum</taxon>
    </lineage>
</organism>
<dbReference type="PANTHER" id="PTHR40547">
    <property type="entry name" value="SLL0298 PROTEIN"/>
    <property type="match status" value="1"/>
</dbReference>
<dbReference type="GeneID" id="70686035"/>
<protein>
    <submittedName>
        <fullName evidence="3">DUF2062 family</fullName>
    </submittedName>
</protein>
<feature type="transmembrane region" description="Helical" evidence="1">
    <location>
        <begin position="30"/>
        <end position="59"/>
    </location>
</feature>
<dbReference type="Proteomes" id="UP000663586">
    <property type="component" value="Chromosome"/>
</dbReference>
<reference evidence="3" key="1">
    <citation type="submission" date="2020-11" db="EMBL/GenBank/DDBJ databases">
        <title>Carbohydrate-dependent, anaerobic sulfur respiration: A novel catabolism in halophilic archaea.</title>
        <authorList>
            <person name="Sorokin D.Y."/>
            <person name="Messina E."/>
            <person name="Smedile F."/>
            <person name="La Cono V."/>
            <person name="Hallsworth J.E."/>
            <person name="Yakimov M.M."/>
        </authorList>
    </citation>
    <scope>NUCLEOTIDE SEQUENCE</scope>
    <source>
        <strain evidence="3">AArc-S</strain>
    </source>
</reference>
<feature type="domain" description="DUF2062" evidence="2">
    <location>
        <begin position="13"/>
        <end position="148"/>
    </location>
</feature>